<dbReference type="SUPFAM" id="SSF53300">
    <property type="entry name" value="vWA-like"/>
    <property type="match status" value="1"/>
</dbReference>
<evidence type="ECO:0000313" key="2">
    <source>
        <dbReference type="EMBL" id="GGI86135.1"/>
    </source>
</evidence>
<evidence type="ECO:0000313" key="4">
    <source>
        <dbReference type="Proteomes" id="UP001060771"/>
    </source>
</evidence>
<dbReference type="Gene3D" id="3.40.50.410">
    <property type="entry name" value="von Willebrand factor, type A domain"/>
    <property type="match status" value="1"/>
</dbReference>
<accession>A0A830ECN0</accession>
<dbReference type="EMBL" id="AP026830">
    <property type="protein sequence ID" value="BDR92244.1"/>
    <property type="molecule type" value="Genomic_DNA"/>
</dbReference>
<name>A0A830ECN0_9CREN</name>
<dbReference type="AlphaFoldDB" id="A0A830ECN0"/>
<reference evidence="1" key="4">
    <citation type="journal article" date="2023" name="Microbiol. Resour. Announc.">
        <title>Complete Genome Sequence of Vulcanisaeta souniana Strain IC-059, a Hyperthermophilic Archaeon Isolated from Hot Spring Water in Japan.</title>
        <authorList>
            <person name="Kato S."/>
            <person name="Itoh T."/>
            <person name="Wu L."/>
            <person name="Ma J."/>
            <person name="Ohkuma M."/>
        </authorList>
    </citation>
    <scope>NUCLEOTIDE SEQUENCE</scope>
    <source>
        <strain evidence="1">JCM 11219</strain>
    </source>
</reference>
<dbReference type="Proteomes" id="UP000657075">
    <property type="component" value="Unassembled WGS sequence"/>
</dbReference>
<evidence type="ECO:0000313" key="1">
    <source>
        <dbReference type="EMBL" id="BDR92244.1"/>
    </source>
</evidence>
<organism evidence="2 3">
    <name type="scientific">Vulcanisaeta souniana JCM 11219</name>
    <dbReference type="NCBI Taxonomy" id="1293586"/>
    <lineage>
        <taxon>Archaea</taxon>
        <taxon>Thermoproteota</taxon>
        <taxon>Thermoprotei</taxon>
        <taxon>Thermoproteales</taxon>
        <taxon>Thermoproteaceae</taxon>
        <taxon>Vulcanisaeta</taxon>
    </lineage>
</organism>
<proteinExistence type="predicted"/>
<reference evidence="2" key="1">
    <citation type="journal article" date="2014" name="Int. J. Syst. Evol. Microbiol.">
        <title>Complete genome sequence of Corynebacterium casei LMG S-19264T (=DSM 44701T), isolated from a smear-ripened cheese.</title>
        <authorList>
            <consortium name="US DOE Joint Genome Institute (JGI-PGF)"/>
            <person name="Walter F."/>
            <person name="Albersmeier A."/>
            <person name="Kalinowski J."/>
            <person name="Ruckert C."/>
        </authorList>
    </citation>
    <scope>NUCLEOTIDE SEQUENCE</scope>
    <source>
        <strain evidence="2">JCM 11219</strain>
    </source>
</reference>
<dbReference type="CDD" id="cd00198">
    <property type="entry name" value="vWFA"/>
    <property type="match status" value="1"/>
</dbReference>
<dbReference type="GeneID" id="76206888"/>
<gene>
    <name evidence="2" type="ORF">GCM10007112_23940</name>
    <name evidence="1" type="ORF">Vsou_13370</name>
</gene>
<dbReference type="EMBL" id="BMNM01000014">
    <property type="protein sequence ID" value="GGI86135.1"/>
    <property type="molecule type" value="Genomic_DNA"/>
</dbReference>
<sequence length="459" mass="51418">MPPGDSGNNGNEKGTIEKYGYIRWVTPPPFDILEGMIEYFVGKYRDGSNMWPKLFMASDAYGIHDLSIEVLRYRERPELLWHVIMDEYRRSRELRVIRAYTTGSQSLSFYTGVWFLRLVLRNMREFMRDEEWREVAKMGMNNLANTGTRGRQLSVKALLMAPANLNQTQRAAIQLLVRAIAKNVLEAVQARAEFENALSSLRARYPNAQLMPSHSKGLEASDTLLGSPEELRRMARVLNNVVKLIDEFTSRLSEGRITGVGYPSSYTLSNRISEFTVKDLIMPEPVRALRLATIHYGFERVSGRRFNVVIDRSGSMGEPMPGSRIEKVSVATAVAISLVLAYEDVHVYAFDTRIHDLGSGSIVIEPLLRLAPDGGTSIANALTLANSLSEESIIITDAIDPDVDPELARRVMERSRIIILEPAEYFDWVKPYIQGGRAVIAKTPSDVIEFLASPGTAGA</sequence>
<evidence type="ECO:0000313" key="3">
    <source>
        <dbReference type="Proteomes" id="UP000657075"/>
    </source>
</evidence>
<dbReference type="RefSeq" id="WP_188604133.1">
    <property type="nucleotide sequence ID" value="NZ_AP026830.1"/>
</dbReference>
<protein>
    <recommendedName>
        <fullName evidence="5">VWFA domain-containing protein</fullName>
    </recommendedName>
</protein>
<dbReference type="Proteomes" id="UP001060771">
    <property type="component" value="Chromosome"/>
</dbReference>
<reference evidence="4" key="3">
    <citation type="submission" date="2022-09" db="EMBL/GenBank/DDBJ databases">
        <title>Complete genome sequence of Vulcanisaeta souniana.</title>
        <authorList>
            <person name="Kato S."/>
            <person name="Itoh T."/>
            <person name="Ohkuma M."/>
        </authorList>
    </citation>
    <scope>NUCLEOTIDE SEQUENCE [LARGE SCALE GENOMIC DNA]</scope>
    <source>
        <strain evidence="4">JCM 11219</strain>
    </source>
</reference>
<keyword evidence="4" id="KW-1185">Reference proteome</keyword>
<dbReference type="InterPro" id="IPR036465">
    <property type="entry name" value="vWFA_dom_sf"/>
</dbReference>
<evidence type="ECO:0008006" key="5">
    <source>
        <dbReference type="Google" id="ProtNLM"/>
    </source>
</evidence>
<reference evidence="2" key="2">
    <citation type="submission" date="2020-09" db="EMBL/GenBank/DDBJ databases">
        <authorList>
            <person name="Sun Q."/>
            <person name="Ohkuma M."/>
        </authorList>
    </citation>
    <scope>NUCLEOTIDE SEQUENCE</scope>
    <source>
        <strain evidence="2">JCM 11219</strain>
    </source>
</reference>